<keyword evidence="3 4" id="KW-0450">Lipoyl</keyword>
<evidence type="ECO:0000256" key="4">
    <source>
        <dbReference type="RuleBase" id="RU003423"/>
    </source>
</evidence>
<feature type="region of interest" description="Disordered" evidence="5">
    <location>
        <begin position="113"/>
        <end position="154"/>
    </location>
</feature>
<evidence type="ECO:0000256" key="2">
    <source>
        <dbReference type="ARBA" id="ARBA00007317"/>
    </source>
</evidence>
<gene>
    <name evidence="8" type="ORF">SFC79_04900</name>
</gene>
<dbReference type="CDD" id="cd06849">
    <property type="entry name" value="lipoyl_domain"/>
    <property type="match status" value="1"/>
</dbReference>
<evidence type="ECO:0000313" key="8">
    <source>
        <dbReference type="EMBL" id="MDZ5661094.1"/>
    </source>
</evidence>
<dbReference type="InterPro" id="IPR004167">
    <property type="entry name" value="PSBD"/>
</dbReference>
<dbReference type="InterPro" id="IPR045257">
    <property type="entry name" value="E2/Pdx1"/>
</dbReference>
<dbReference type="EC" id="2.3.1.-" evidence="4"/>
<dbReference type="Gene3D" id="4.10.320.10">
    <property type="entry name" value="E3-binding domain"/>
    <property type="match status" value="1"/>
</dbReference>
<comment type="similarity">
    <text evidence="2 4">Belongs to the 2-oxoacid dehydrogenase family.</text>
</comment>
<dbReference type="SUPFAM" id="SSF51230">
    <property type="entry name" value="Single hybrid motif"/>
    <property type="match status" value="1"/>
</dbReference>
<evidence type="ECO:0000256" key="5">
    <source>
        <dbReference type="SAM" id="MobiDB-lite"/>
    </source>
</evidence>
<dbReference type="InterPro" id="IPR036625">
    <property type="entry name" value="E3-bd_dom_sf"/>
</dbReference>
<accession>A0ABU5K7Z7</accession>
<dbReference type="PROSITE" id="PS51826">
    <property type="entry name" value="PSBD"/>
    <property type="match status" value="1"/>
</dbReference>
<protein>
    <recommendedName>
        <fullName evidence="4">Dihydrolipoamide acetyltransferase component of pyruvate dehydrogenase complex</fullName>
        <ecNumber evidence="4">2.3.1.-</ecNumber>
    </recommendedName>
</protein>
<dbReference type="Proteomes" id="UP001291999">
    <property type="component" value="Unassembled WGS sequence"/>
</dbReference>
<dbReference type="EMBL" id="JAXQPW010000001">
    <property type="protein sequence ID" value="MDZ5661094.1"/>
    <property type="molecule type" value="Genomic_DNA"/>
</dbReference>
<feature type="compositionally biased region" description="Pro residues" evidence="5">
    <location>
        <begin position="132"/>
        <end position="147"/>
    </location>
</feature>
<keyword evidence="9" id="KW-1185">Reference proteome</keyword>
<dbReference type="InterPro" id="IPR011053">
    <property type="entry name" value="Single_hybrid_motif"/>
</dbReference>
<dbReference type="PANTHER" id="PTHR23151:SF90">
    <property type="entry name" value="DIHYDROLIPOYLLYSINE-RESIDUE ACETYLTRANSFERASE COMPONENT OF PYRUVATE DEHYDROGENASE COMPLEX, MITOCHONDRIAL-RELATED"/>
    <property type="match status" value="1"/>
</dbReference>
<dbReference type="PANTHER" id="PTHR23151">
    <property type="entry name" value="DIHYDROLIPOAMIDE ACETYL/SUCCINYL-TRANSFERASE-RELATED"/>
    <property type="match status" value="1"/>
</dbReference>
<feature type="domain" description="Lipoyl-binding" evidence="6">
    <location>
        <begin position="1"/>
        <end position="71"/>
    </location>
</feature>
<dbReference type="InterPro" id="IPR001078">
    <property type="entry name" value="2-oxoacid_DH_actylTfrase"/>
</dbReference>
<name>A0ABU5K7Z7_9ACTN</name>
<organism evidence="8 9">
    <name type="scientific">Nocardioides renjunii</name>
    <dbReference type="NCBI Taxonomy" id="3095075"/>
    <lineage>
        <taxon>Bacteria</taxon>
        <taxon>Bacillati</taxon>
        <taxon>Actinomycetota</taxon>
        <taxon>Actinomycetes</taxon>
        <taxon>Propionibacteriales</taxon>
        <taxon>Nocardioidaceae</taxon>
        <taxon>Nocardioides</taxon>
    </lineage>
</organism>
<dbReference type="GO" id="GO:0016746">
    <property type="term" value="F:acyltransferase activity"/>
    <property type="evidence" value="ECO:0007669"/>
    <property type="project" value="UniProtKB-KW"/>
</dbReference>
<proteinExistence type="inferred from homology"/>
<dbReference type="InterPro" id="IPR023213">
    <property type="entry name" value="CAT-like_dom_sf"/>
</dbReference>
<dbReference type="RefSeq" id="WP_322423868.1">
    <property type="nucleotide sequence ID" value="NZ_JAXQPW010000001.1"/>
</dbReference>
<dbReference type="Pfam" id="PF02817">
    <property type="entry name" value="E3_binding"/>
    <property type="match status" value="1"/>
</dbReference>
<comment type="cofactor">
    <cofactor evidence="1 4">
        <name>(R)-lipoate</name>
        <dbReference type="ChEBI" id="CHEBI:83088"/>
    </cofactor>
</comment>
<dbReference type="Gene3D" id="3.30.559.10">
    <property type="entry name" value="Chloramphenicol acetyltransferase-like domain"/>
    <property type="match status" value="1"/>
</dbReference>
<keyword evidence="4 8" id="KW-0012">Acyltransferase</keyword>
<dbReference type="Pfam" id="PF00198">
    <property type="entry name" value="2-oxoacid_dh"/>
    <property type="match status" value="1"/>
</dbReference>
<dbReference type="Gene3D" id="2.40.50.100">
    <property type="match status" value="1"/>
</dbReference>
<reference evidence="8 9" key="1">
    <citation type="submission" date="2023-11" db="EMBL/GenBank/DDBJ databases">
        <title>Novel species in genus Nocardioides.</title>
        <authorList>
            <person name="Zhou H."/>
        </authorList>
    </citation>
    <scope>NUCLEOTIDE SEQUENCE [LARGE SCALE GENOMIC DNA]</scope>
    <source>
        <strain evidence="8 9">S-58</strain>
    </source>
</reference>
<dbReference type="Pfam" id="PF00364">
    <property type="entry name" value="Biotin_lipoyl"/>
    <property type="match status" value="1"/>
</dbReference>
<dbReference type="PROSITE" id="PS50968">
    <property type="entry name" value="BIOTINYL_LIPOYL"/>
    <property type="match status" value="1"/>
</dbReference>
<dbReference type="SUPFAM" id="SSF52777">
    <property type="entry name" value="CoA-dependent acyltransferases"/>
    <property type="match status" value="1"/>
</dbReference>
<evidence type="ECO:0000259" key="6">
    <source>
        <dbReference type="PROSITE" id="PS50968"/>
    </source>
</evidence>
<sequence length="453" mass="47271">MPSVSANATEAVLAEWLVAEAVDFDAADALATVETDKALVDIEADAPGVVLTTLVAAGAQVEVGAPIAVLGTPGERVDDLPALLRELGVGDPAAQPDPADQAEPVDQVEQVERAEPDVDPGSGSPITEEAPVEPPVPAAPPVPPSTPAPSRRGGRVFASPLARKIARDAGLGIDDIPGTGPKQRILRRDVEAALAARSAARVAAPVAPAALVAPAAPAPVPAPTDAGYEDVPHTRLRRAVAERLASSKQDAPHFYVRTTIRAERLLALRAELNEALDGEVKVSVNDLVVKAVAIAHQRVPDLNVTWRDDAVRRWQRADVAVAVATDRGLLTPVVRDVGSLSVSALASGVRDLADRARRGRLRQDELEGGSITVTNLGMFGVEEFAAIINPPHAAILAVGAVRDEPVVEDGRVVPGSVMSLTLSVDHRPVDGVVAARWLAELTALLERPVRLLA</sequence>
<keyword evidence="4 8" id="KW-0808">Transferase</keyword>
<dbReference type="InterPro" id="IPR000089">
    <property type="entry name" value="Biotin_lipoyl"/>
</dbReference>
<feature type="domain" description="Peripheral subunit-binding (PSBD)" evidence="7">
    <location>
        <begin position="157"/>
        <end position="194"/>
    </location>
</feature>
<evidence type="ECO:0000259" key="7">
    <source>
        <dbReference type="PROSITE" id="PS51826"/>
    </source>
</evidence>
<evidence type="ECO:0000256" key="1">
    <source>
        <dbReference type="ARBA" id="ARBA00001938"/>
    </source>
</evidence>
<evidence type="ECO:0000313" key="9">
    <source>
        <dbReference type="Proteomes" id="UP001291999"/>
    </source>
</evidence>
<comment type="caution">
    <text evidence="8">The sequence shown here is derived from an EMBL/GenBank/DDBJ whole genome shotgun (WGS) entry which is preliminary data.</text>
</comment>
<evidence type="ECO:0000256" key="3">
    <source>
        <dbReference type="ARBA" id="ARBA00022823"/>
    </source>
</evidence>
<dbReference type="SUPFAM" id="SSF47005">
    <property type="entry name" value="Peripheral subunit-binding domain of 2-oxo acid dehydrogenase complex"/>
    <property type="match status" value="1"/>
</dbReference>